<dbReference type="SUPFAM" id="SSF48576">
    <property type="entry name" value="Terpenoid synthases"/>
    <property type="match status" value="1"/>
</dbReference>
<comment type="cofactor">
    <cofactor evidence="1">
        <name>Mg(2+)</name>
        <dbReference type="ChEBI" id="CHEBI:18420"/>
    </cofactor>
</comment>
<evidence type="ECO:0000256" key="6">
    <source>
        <dbReference type="RuleBase" id="RU004466"/>
    </source>
</evidence>
<evidence type="ECO:0000256" key="1">
    <source>
        <dbReference type="ARBA" id="ARBA00001946"/>
    </source>
</evidence>
<dbReference type="Pfam" id="PF00348">
    <property type="entry name" value="polyprenyl_synt"/>
    <property type="match status" value="1"/>
</dbReference>
<dbReference type="Gene3D" id="1.10.600.10">
    <property type="entry name" value="Farnesyl Diphosphate Synthase"/>
    <property type="match status" value="1"/>
</dbReference>
<keyword evidence="9" id="KW-1185">Reference proteome</keyword>
<dbReference type="PANTHER" id="PTHR12001">
    <property type="entry name" value="GERANYLGERANYL PYROPHOSPHATE SYNTHASE"/>
    <property type="match status" value="1"/>
</dbReference>
<reference evidence="8 9" key="1">
    <citation type="submission" date="2023-03" db="EMBL/GenBank/DDBJ databases">
        <title>Draft genome sequence of Streptomyces sp. K1PA1 isolated from peat swamp forest in Thailand.</title>
        <authorList>
            <person name="Klaysubun C."/>
            <person name="Duangmal K."/>
        </authorList>
    </citation>
    <scope>NUCLEOTIDE SEQUENCE [LARGE SCALE GENOMIC DNA]</scope>
    <source>
        <strain evidence="8 9">K1PA1</strain>
    </source>
</reference>
<dbReference type="RefSeq" id="WP_276111109.1">
    <property type="nucleotide sequence ID" value="NZ_JARJBB010000013.1"/>
</dbReference>
<evidence type="ECO:0000313" key="8">
    <source>
        <dbReference type="EMBL" id="MDF3301535.1"/>
    </source>
</evidence>
<proteinExistence type="inferred from homology"/>
<dbReference type="PROSITE" id="PS00444">
    <property type="entry name" value="POLYPRENYL_SYNTHASE_2"/>
    <property type="match status" value="1"/>
</dbReference>
<dbReference type="InterPro" id="IPR033749">
    <property type="entry name" value="Polyprenyl_synt_CS"/>
</dbReference>
<dbReference type="InterPro" id="IPR008949">
    <property type="entry name" value="Isoprenoid_synthase_dom_sf"/>
</dbReference>
<dbReference type="Proteomes" id="UP001221150">
    <property type="component" value="Unassembled WGS sequence"/>
</dbReference>
<dbReference type="SFLD" id="SFLDS00005">
    <property type="entry name" value="Isoprenoid_Synthase_Type_I"/>
    <property type="match status" value="1"/>
</dbReference>
<dbReference type="CDD" id="cd00685">
    <property type="entry name" value="Trans_IPPS_HT"/>
    <property type="match status" value="1"/>
</dbReference>
<keyword evidence="3 6" id="KW-0808">Transferase</keyword>
<dbReference type="PANTHER" id="PTHR12001:SF85">
    <property type="entry name" value="SHORT CHAIN ISOPRENYL DIPHOSPHATE SYNTHASE"/>
    <property type="match status" value="1"/>
</dbReference>
<dbReference type="InterPro" id="IPR000092">
    <property type="entry name" value="Polyprenyl_synt"/>
</dbReference>
<name>A0ABT6ACI1_9ACTN</name>
<gene>
    <name evidence="8" type="ORF">P3H78_23495</name>
</gene>
<accession>A0ABT6ACI1</accession>
<evidence type="ECO:0000256" key="3">
    <source>
        <dbReference type="ARBA" id="ARBA00022679"/>
    </source>
</evidence>
<comment type="similarity">
    <text evidence="2 6">Belongs to the FPP/GGPP synthase family.</text>
</comment>
<evidence type="ECO:0000256" key="5">
    <source>
        <dbReference type="ARBA" id="ARBA00022842"/>
    </source>
</evidence>
<evidence type="ECO:0000313" key="9">
    <source>
        <dbReference type="Proteomes" id="UP001221150"/>
    </source>
</evidence>
<organism evidence="8 9">
    <name type="scientific">Streptomyces tropicalis</name>
    <dbReference type="NCBI Taxonomy" id="3034234"/>
    <lineage>
        <taxon>Bacteria</taxon>
        <taxon>Bacillati</taxon>
        <taxon>Actinomycetota</taxon>
        <taxon>Actinomycetes</taxon>
        <taxon>Kitasatosporales</taxon>
        <taxon>Streptomycetaceae</taxon>
        <taxon>Streptomyces</taxon>
    </lineage>
</organism>
<evidence type="ECO:0000256" key="7">
    <source>
        <dbReference type="SAM" id="MobiDB-lite"/>
    </source>
</evidence>
<keyword evidence="5" id="KW-0460">Magnesium</keyword>
<sequence>MPGPYTEAPGPHLDVPDARVVDADVAGAVDRHLSALTAHRVAQAAGLDQGFGADLAERVARFTLDGGKRIRPRFLWWALRACEGGGAPRTAAALGLGAALELVQTCALVHDDVMDGAPVRRGRAALHVDVAAGSTGITGPRRARDFGTAVAILAGDLALAWADDVVAETVLAPAAAGRVRGIWRAMRTEMVAGQYLDLRGQASASRSPAHALRAACLKSALYTVERPLRLGAALAEADEAATRALSSAGRCVGTAFQLRDDLDDLFADPRRTGKPRGGDIREGKPTYLLAVAQARAGAAGDRAALDVLEQSVGRADLSDADLDRVRDVVVATGARRAVEEKTARLTAQGLRHLDSVALEPRAVGRLRDLVGTVTGTRPGLGAPRADGGPQRPLRLAGGCGVSGR</sequence>
<dbReference type="SFLD" id="SFLDG01017">
    <property type="entry name" value="Polyprenyl_Transferase_Like"/>
    <property type="match status" value="1"/>
</dbReference>
<protein>
    <submittedName>
        <fullName evidence="8">Polyprenyl synthetase family protein</fullName>
    </submittedName>
</protein>
<evidence type="ECO:0000256" key="2">
    <source>
        <dbReference type="ARBA" id="ARBA00006706"/>
    </source>
</evidence>
<comment type="caution">
    <text evidence="8">The sequence shown here is derived from an EMBL/GenBank/DDBJ whole genome shotgun (WGS) entry which is preliminary data.</text>
</comment>
<feature type="region of interest" description="Disordered" evidence="7">
    <location>
        <begin position="374"/>
        <end position="404"/>
    </location>
</feature>
<dbReference type="PROSITE" id="PS00723">
    <property type="entry name" value="POLYPRENYL_SYNTHASE_1"/>
    <property type="match status" value="1"/>
</dbReference>
<dbReference type="EMBL" id="JARJBB010000013">
    <property type="protein sequence ID" value="MDF3301535.1"/>
    <property type="molecule type" value="Genomic_DNA"/>
</dbReference>
<keyword evidence="4" id="KW-0479">Metal-binding</keyword>
<evidence type="ECO:0000256" key="4">
    <source>
        <dbReference type="ARBA" id="ARBA00022723"/>
    </source>
</evidence>